<evidence type="ECO:0000313" key="8">
    <source>
        <dbReference type="EMBL" id="KAK8895152.1"/>
    </source>
</evidence>
<gene>
    <name evidence="8" type="ORF">M9Y10_023594</name>
</gene>
<feature type="transmembrane region" description="Helical" evidence="6">
    <location>
        <begin position="189"/>
        <end position="211"/>
    </location>
</feature>
<feature type="transmembrane region" description="Helical" evidence="6">
    <location>
        <begin position="286"/>
        <end position="310"/>
    </location>
</feature>
<dbReference type="PANTHER" id="PTHR12385:SF4">
    <property type="entry name" value="PROTEIN PNS1"/>
    <property type="match status" value="1"/>
</dbReference>
<dbReference type="InterPro" id="IPR007603">
    <property type="entry name" value="Choline_transptr-like"/>
</dbReference>
<feature type="compositionally biased region" description="Low complexity" evidence="7">
    <location>
        <begin position="1"/>
        <end position="81"/>
    </location>
</feature>
<keyword evidence="3 6" id="KW-0812">Transmembrane</keyword>
<evidence type="ECO:0000256" key="4">
    <source>
        <dbReference type="ARBA" id="ARBA00022989"/>
    </source>
</evidence>
<feature type="transmembrane region" description="Helical" evidence="6">
    <location>
        <begin position="410"/>
        <end position="429"/>
    </location>
</feature>
<dbReference type="PANTHER" id="PTHR12385">
    <property type="entry name" value="CHOLINE TRANSPORTER-LIKE (SLC FAMILY 44)"/>
    <property type="match status" value="1"/>
</dbReference>
<feature type="transmembrane region" description="Helical" evidence="6">
    <location>
        <begin position="376"/>
        <end position="398"/>
    </location>
</feature>
<comment type="caution">
    <text evidence="8">The sequence shown here is derived from an EMBL/GenBank/DDBJ whole genome shotgun (WGS) entry which is preliminary data.</text>
</comment>
<feature type="transmembrane region" description="Helical" evidence="6">
    <location>
        <begin position="316"/>
        <end position="333"/>
    </location>
</feature>
<feature type="transmembrane region" description="Helical" evidence="6">
    <location>
        <begin position="245"/>
        <end position="265"/>
    </location>
</feature>
<organism evidence="8 9">
    <name type="scientific">Tritrichomonas musculus</name>
    <dbReference type="NCBI Taxonomy" id="1915356"/>
    <lineage>
        <taxon>Eukaryota</taxon>
        <taxon>Metamonada</taxon>
        <taxon>Parabasalia</taxon>
        <taxon>Tritrichomonadida</taxon>
        <taxon>Tritrichomonadidae</taxon>
        <taxon>Tritrichomonas</taxon>
    </lineage>
</organism>
<accession>A0ABR2KW53</accession>
<feature type="transmembrane region" description="Helical" evidence="6">
    <location>
        <begin position="218"/>
        <end position="239"/>
    </location>
</feature>
<comment type="similarity">
    <text evidence="2 6">Belongs to the CTL (choline transporter-like) family.</text>
</comment>
<feature type="transmembrane region" description="Helical" evidence="6">
    <location>
        <begin position="480"/>
        <end position="501"/>
    </location>
</feature>
<keyword evidence="4 6" id="KW-1133">Transmembrane helix</keyword>
<feature type="transmembrane region" description="Helical" evidence="6">
    <location>
        <begin position="144"/>
        <end position="166"/>
    </location>
</feature>
<keyword evidence="5 6" id="KW-0472">Membrane</keyword>
<evidence type="ECO:0000256" key="5">
    <source>
        <dbReference type="ARBA" id="ARBA00023136"/>
    </source>
</evidence>
<keyword evidence="9" id="KW-1185">Reference proteome</keyword>
<evidence type="ECO:0000256" key="2">
    <source>
        <dbReference type="ARBA" id="ARBA00007168"/>
    </source>
</evidence>
<sequence length="580" mass="65485">MTNPNYQPAYPQQGAPQGPYAQSPYQQPYNPYQQGYSPYQQYPQQGAYNAPVEQPQPVPVQSQPQPVHTTTPPPQASSNSSAPPPTADYNYDPYHVQYSEISVNQFDSIPNEKTEYSQYWDGAQAFQPQTFEENTKKETKWNDIAFLIIFWIQFLVTIALLVWLLVSSPKIKSEYNNAELEIDNEGLSLLWKSLVIGVAIGVILNILHFFYITYAPQFYIKWGFIIGLVIAIILTVVSIAISREFVLVIFPIIWILLSLCMYCMFRKYIPFSASVLDMTMKLIIRYPSVILIQFVQMIINIGLSILFSVIVFYIQYRRFSNFLYIYVIFSYYWTSLTLEYVTYMTCSGLAASWYFLNGTEYMPENPCLQSLKRALTTSFGSACLAGLLLAIIQTLKALVNMGGDGGSNGAVSMIICLLRCIAMCILHILECCISFIIRYALIYCAIFGVPFKEACRRFAELQCNRFIDALIGGCMIGNALSYNMLTFSVGAAILGYGLGYWAFGKDTVVGCIFTCIFALMFTLAIFVVFESPVNTISDTIFVCFAESPEQLKSTANELYELFVDKYGVNLRKLASNANSD</sequence>
<evidence type="ECO:0000256" key="3">
    <source>
        <dbReference type="ARBA" id="ARBA00022692"/>
    </source>
</evidence>
<evidence type="ECO:0000256" key="1">
    <source>
        <dbReference type="ARBA" id="ARBA00004141"/>
    </source>
</evidence>
<reference evidence="8 9" key="1">
    <citation type="submission" date="2024-04" db="EMBL/GenBank/DDBJ databases">
        <title>Tritrichomonas musculus Genome.</title>
        <authorList>
            <person name="Alves-Ferreira E."/>
            <person name="Grigg M."/>
            <person name="Lorenzi H."/>
            <person name="Galac M."/>
        </authorList>
    </citation>
    <scope>NUCLEOTIDE SEQUENCE [LARGE SCALE GENOMIC DNA]</scope>
    <source>
        <strain evidence="8 9">EAF2021</strain>
    </source>
</reference>
<evidence type="ECO:0000256" key="7">
    <source>
        <dbReference type="SAM" id="MobiDB-lite"/>
    </source>
</evidence>
<dbReference type="Pfam" id="PF04515">
    <property type="entry name" value="Choline_transpo"/>
    <property type="match status" value="1"/>
</dbReference>
<dbReference type="EMBL" id="JAPFFF010000003">
    <property type="protein sequence ID" value="KAK8895152.1"/>
    <property type="molecule type" value="Genomic_DNA"/>
</dbReference>
<name>A0ABR2KW53_9EUKA</name>
<comment type="function">
    <text evidence="6">Choline transporter.</text>
</comment>
<evidence type="ECO:0000313" key="9">
    <source>
        <dbReference type="Proteomes" id="UP001470230"/>
    </source>
</evidence>
<dbReference type="Proteomes" id="UP001470230">
    <property type="component" value="Unassembled WGS sequence"/>
</dbReference>
<feature type="region of interest" description="Disordered" evidence="7">
    <location>
        <begin position="1"/>
        <end position="89"/>
    </location>
</feature>
<comment type="subcellular location">
    <subcellularLocation>
        <location evidence="6">Cell membrane</location>
        <topology evidence="6">Multi-pass membrane protein</topology>
    </subcellularLocation>
    <subcellularLocation>
        <location evidence="1">Membrane</location>
        <topology evidence="1">Multi-pass membrane protein</topology>
    </subcellularLocation>
</comment>
<feature type="transmembrane region" description="Helical" evidence="6">
    <location>
        <begin position="507"/>
        <end position="529"/>
    </location>
</feature>
<proteinExistence type="inferred from homology"/>
<protein>
    <recommendedName>
        <fullName evidence="6">Choline transporter-like protein</fullName>
    </recommendedName>
</protein>
<evidence type="ECO:0000256" key="6">
    <source>
        <dbReference type="RuleBase" id="RU368066"/>
    </source>
</evidence>